<dbReference type="InterPro" id="IPR012337">
    <property type="entry name" value="RNaseH-like_sf"/>
</dbReference>
<comment type="caution">
    <text evidence="2">The sequence shown here is derived from an EMBL/GenBank/DDBJ whole genome shotgun (WGS) entry which is preliminary data.</text>
</comment>
<dbReference type="SUPFAM" id="SSF53098">
    <property type="entry name" value="Ribonuclease H-like"/>
    <property type="match status" value="1"/>
</dbReference>
<dbReference type="EMBL" id="JBBPBN010000063">
    <property type="protein sequence ID" value="KAK8986520.1"/>
    <property type="molecule type" value="Genomic_DNA"/>
</dbReference>
<evidence type="ECO:0000313" key="3">
    <source>
        <dbReference type="Proteomes" id="UP001396334"/>
    </source>
</evidence>
<dbReference type="InterPro" id="IPR044730">
    <property type="entry name" value="RNase_H-like_dom_plant"/>
</dbReference>
<dbReference type="Proteomes" id="UP001396334">
    <property type="component" value="Unassembled WGS sequence"/>
</dbReference>
<proteinExistence type="predicted"/>
<organism evidence="2 3">
    <name type="scientific">Hibiscus sabdariffa</name>
    <name type="common">roselle</name>
    <dbReference type="NCBI Taxonomy" id="183260"/>
    <lineage>
        <taxon>Eukaryota</taxon>
        <taxon>Viridiplantae</taxon>
        <taxon>Streptophyta</taxon>
        <taxon>Embryophyta</taxon>
        <taxon>Tracheophyta</taxon>
        <taxon>Spermatophyta</taxon>
        <taxon>Magnoliopsida</taxon>
        <taxon>eudicotyledons</taxon>
        <taxon>Gunneridae</taxon>
        <taxon>Pentapetalae</taxon>
        <taxon>rosids</taxon>
        <taxon>malvids</taxon>
        <taxon>Malvales</taxon>
        <taxon>Malvaceae</taxon>
        <taxon>Malvoideae</taxon>
        <taxon>Hibiscus</taxon>
    </lineage>
</organism>
<reference evidence="2 3" key="1">
    <citation type="journal article" date="2024" name="G3 (Bethesda)">
        <title>Genome assembly of Hibiscus sabdariffa L. provides insights into metabolisms of medicinal natural products.</title>
        <authorList>
            <person name="Kim T."/>
        </authorList>
    </citation>
    <scope>NUCLEOTIDE SEQUENCE [LARGE SCALE GENOMIC DNA]</scope>
    <source>
        <strain evidence="2">TK-2024</strain>
        <tissue evidence="2">Old leaves</tissue>
    </source>
</reference>
<sequence length="204" mass="22820">MALAFNESSNCLSGDTKLKKRSMWNPKNSGILYTSKSTSCSCCEPHCEFRKRVTKDGVSFLIPPITTTPIKWCFWKKPPTGCIKLNTDGSVLPGNSAFAGLLRDCDGFNTLWVESDSSTVVDAINEKQPDDSKAGYYLSQIWELLDGFEDCLVTHSWREANKAADFLSKMRLTEDDVVLSPTDFPDTLHSIIKDDAQGKIYFRP</sequence>
<dbReference type="PANTHER" id="PTHR47723">
    <property type="entry name" value="OS05G0353850 PROTEIN"/>
    <property type="match status" value="1"/>
</dbReference>
<dbReference type="Pfam" id="PF13456">
    <property type="entry name" value="RVT_3"/>
    <property type="match status" value="1"/>
</dbReference>
<gene>
    <name evidence="2" type="ORF">V6N11_010076</name>
</gene>
<name>A0ABR2PED2_9ROSI</name>
<accession>A0ABR2PED2</accession>
<dbReference type="InterPro" id="IPR053151">
    <property type="entry name" value="RNase_H-like"/>
</dbReference>
<feature type="domain" description="RNase H type-1" evidence="1">
    <location>
        <begin position="107"/>
        <end position="170"/>
    </location>
</feature>
<evidence type="ECO:0000313" key="2">
    <source>
        <dbReference type="EMBL" id="KAK8986520.1"/>
    </source>
</evidence>
<dbReference type="InterPro" id="IPR036397">
    <property type="entry name" value="RNaseH_sf"/>
</dbReference>
<protein>
    <recommendedName>
        <fullName evidence="1">RNase H type-1 domain-containing protein</fullName>
    </recommendedName>
</protein>
<evidence type="ECO:0000259" key="1">
    <source>
        <dbReference type="Pfam" id="PF13456"/>
    </source>
</evidence>
<dbReference type="Gene3D" id="3.30.420.10">
    <property type="entry name" value="Ribonuclease H-like superfamily/Ribonuclease H"/>
    <property type="match status" value="1"/>
</dbReference>
<dbReference type="InterPro" id="IPR002156">
    <property type="entry name" value="RNaseH_domain"/>
</dbReference>
<dbReference type="PANTHER" id="PTHR47723:SF19">
    <property type="entry name" value="POLYNUCLEOTIDYL TRANSFERASE, RIBONUCLEASE H-LIKE SUPERFAMILY PROTEIN"/>
    <property type="match status" value="1"/>
</dbReference>
<keyword evidence="3" id="KW-1185">Reference proteome</keyword>
<dbReference type="CDD" id="cd06222">
    <property type="entry name" value="RNase_H_like"/>
    <property type="match status" value="1"/>
</dbReference>